<reference evidence="3 4" key="1">
    <citation type="submission" date="2017-01" db="EMBL/GenBank/DDBJ databases">
        <title>First insights into the biology of 'candidatus Vampirococcus archaeovorus'.</title>
        <authorList>
            <person name="Kizina J."/>
            <person name="Jordan S."/>
            <person name="Stueber K."/>
            <person name="Reinhardt R."/>
            <person name="Harder J."/>
        </authorList>
    </citation>
    <scope>NUCLEOTIDE SEQUENCE [LARGE SCALE GENOMIC DNA]</scope>
    <source>
        <strain evidence="3 4">LiM</strain>
    </source>
</reference>
<keyword evidence="4" id="KW-1185">Reference proteome</keyword>
<accession>A0A410P448</accession>
<name>A0A410P448_VELA1</name>
<feature type="transmembrane region" description="Helical" evidence="2">
    <location>
        <begin position="6"/>
        <end position="24"/>
    </location>
</feature>
<protein>
    <submittedName>
        <fullName evidence="3">Uncharacterized protein</fullName>
    </submittedName>
</protein>
<feature type="coiled-coil region" evidence="1">
    <location>
        <begin position="52"/>
        <end position="190"/>
    </location>
</feature>
<keyword evidence="2" id="KW-0472">Membrane</keyword>
<gene>
    <name evidence="3" type="ORF">BU251_03610</name>
</gene>
<keyword evidence="2" id="KW-0812">Transmembrane</keyword>
<dbReference type="KEGG" id="vai:BU251_03610"/>
<organism evidence="3 4">
    <name type="scientific">Velamenicoccus archaeovorus</name>
    <dbReference type="NCBI Taxonomy" id="1930593"/>
    <lineage>
        <taxon>Bacteria</taxon>
        <taxon>Pseudomonadati</taxon>
        <taxon>Candidatus Omnitrophota</taxon>
        <taxon>Candidatus Velamenicoccus</taxon>
    </lineage>
</organism>
<sequence length="229" mass="26327">MDLLIFVMGLVFLGLIGAGVFVLLREPASSKMLGTMLAAKPAEGESATADPVLGLQKKILHHEERIATLEKELEASREESERLRGREQELLKERSNAAFDSESFDKLKEEHSSLKKELTTKEEALESEISVRRRQNTELTQLRLEHETLKKKTTETEDALRKAQTTIEGLREENKNMKILLEQQKKIVEEHNVNKNEGQWVSRIEFERVEAALKEKERLIEKLQSPQKE</sequence>
<dbReference type="AlphaFoldDB" id="A0A410P448"/>
<dbReference type="Proteomes" id="UP000287243">
    <property type="component" value="Chromosome"/>
</dbReference>
<dbReference type="RefSeq" id="WP_128699522.1">
    <property type="nucleotide sequence ID" value="NZ_CP019384.1"/>
</dbReference>
<keyword evidence="2" id="KW-1133">Transmembrane helix</keyword>
<proteinExistence type="predicted"/>
<keyword evidence="1" id="KW-0175">Coiled coil</keyword>
<evidence type="ECO:0000313" key="3">
    <source>
        <dbReference type="EMBL" id="QAT16882.1"/>
    </source>
</evidence>
<dbReference type="EMBL" id="CP019384">
    <property type="protein sequence ID" value="QAT16882.1"/>
    <property type="molecule type" value="Genomic_DNA"/>
</dbReference>
<evidence type="ECO:0000313" key="4">
    <source>
        <dbReference type="Proteomes" id="UP000287243"/>
    </source>
</evidence>
<evidence type="ECO:0000256" key="2">
    <source>
        <dbReference type="SAM" id="Phobius"/>
    </source>
</evidence>
<evidence type="ECO:0000256" key="1">
    <source>
        <dbReference type="SAM" id="Coils"/>
    </source>
</evidence>